<organism evidence="4 5">
    <name type="scientific">Skeletonema marinoi</name>
    <dbReference type="NCBI Taxonomy" id="267567"/>
    <lineage>
        <taxon>Eukaryota</taxon>
        <taxon>Sar</taxon>
        <taxon>Stramenopiles</taxon>
        <taxon>Ochrophyta</taxon>
        <taxon>Bacillariophyta</taxon>
        <taxon>Coscinodiscophyceae</taxon>
        <taxon>Thalassiosirophycidae</taxon>
        <taxon>Thalassiosirales</taxon>
        <taxon>Skeletonemataceae</taxon>
        <taxon>Skeletonema</taxon>
        <taxon>Skeletonema marinoi-dohrnii complex</taxon>
    </lineage>
</organism>
<comment type="similarity">
    <text evidence="1">Belongs to the ATP:guanido phosphotransferase family.</text>
</comment>
<name>A0AAD8YEW2_9STRA</name>
<dbReference type="GO" id="GO:0016301">
    <property type="term" value="F:kinase activity"/>
    <property type="evidence" value="ECO:0007669"/>
    <property type="project" value="InterPro"/>
</dbReference>
<dbReference type="Gene3D" id="1.10.135.10">
    <property type="entry name" value="ATP:guanido phosphotransferase, N-terminal domain"/>
    <property type="match status" value="1"/>
</dbReference>
<evidence type="ECO:0000256" key="1">
    <source>
        <dbReference type="PROSITE-ProRule" id="PRU00842"/>
    </source>
</evidence>
<feature type="compositionally biased region" description="Basic and acidic residues" evidence="2">
    <location>
        <begin position="76"/>
        <end position="89"/>
    </location>
</feature>
<dbReference type="AlphaFoldDB" id="A0AAD8YEW2"/>
<accession>A0AAD8YEW2</accession>
<dbReference type="PROSITE" id="PS51509">
    <property type="entry name" value="PHOSPHAGEN_KINASE_N"/>
    <property type="match status" value="1"/>
</dbReference>
<dbReference type="Pfam" id="PF02807">
    <property type="entry name" value="ATP-gua_PtransN"/>
    <property type="match status" value="1"/>
</dbReference>
<feature type="domain" description="Phosphagen kinase N-terminal" evidence="3">
    <location>
        <begin position="1"/>
        <end position="61"/>
    </location>
</feature>
<dbReference type="Proteomes" id="UP001224775">
    <property type="component" value="Unassembled WGS sequence"/>
</dbReference>
<evidence type="ECO:0000313" key="4">
    <source>
        <dbReference type="EMBL" id="KAK1744289.1"/>
    </source>
</evidence>
<evidence type="ECO:0000256" key="2">
    <source>
        <dbReference type="SAM" id="MobiDB-lite"/>
    </source>
</evidence>
<feature type="region of interest" description="Disordered" evidence="2">
    <location>
        <begin position="76"/>
        <end position="95"/>
    </location>
</feature>
<evidence type="ECO:0000313" key="5">
    <source>
        <dbReference type="Proteomes" id="UP001224775"/>
    </source>
</evidence>
<keyword evidence="5" id="KW-1185">Reference proteome</keyword>
<dbReference type="InterPro" id="IPR022413">
    <property type="entry name" value="ATP-guanido_PTrfase_N"/>
</dbReference>
<dbReference type="EMBL" id="JATAAI010000007">
    <property type="protein sequence ID" value="KAK1744289.1"/>
    <property type="molecule type" value="Genomic_DNA"/>
</dbReference>
<protein>
    <recommendedName>
        <fullName evidence="3">Phosphagen kinase N-terminal domain-containing protein</fullName>
    </recommendedName>
</protein>
<comment type="caution">
    <text evidence="4">The sequence shown here is derived from an EMBL/GenBank/DDBJ whole genome shotgun (WGS) entry which is preliminary data.</text>
</comment>
<evidence type="ECO:0000259" key="3">
    <source>
        <dbReference type="PROSITE" id="PS51509"/>
    </source>
</evidence>
<dbReference type="InterPro" id="IPR036802">
    <property type="entry name" value="ATP-guanido_PTrfase_N_sf"/>
</dbReference>
<gene>
    <name evidence="4" type="ORF">QTG54_004822</name>
</gene>
<reference evidence="4" key="1">
    <citation type="submission" date="2023-06" db="EMBL/GenBank/DDBJ databases">
        <title>Survivors Of The Sea: Transcriptome response of Skeletonema marinoi to long-term dormancy.</title>
        <authorList>
            <person name="Pinder M.I.M."/>
            <person name="Kourtchenko O."/>
            <person name="Robertson E.K."/>
            <person name="Larsson T."/>
            <person name="Maumus F."/>
            <person name="Osuna-Cruz C.M."/>
            <person name="Vancaester E."/>
            <person name="Stenow R."/>
            <person name="Vandepoele K."/>
            <person name="Ploug H."/>
            <person name="Bruchert V."/>
            <person name="Godhe A."/>
            <person name="Topel M."/>
        </authorList>
    </citation>
    <scope>NUCLEOTIDE SEQUENCE</scope>
    <source>
        <strain evidence="4">R05AC</strain>
    </source>
</reference>
<sequence length="182" mass="20397">MEEVVQPKTSFGTTAEDIIRAGVSLPIGASPPRRVGVLVGDAECYTVFKELLEPIISHYHGIKSYEEWMDPELPMESHFKSNRDEDNRRNSKTISSKTAANDDYGIIKSGAGDANDDFILDEEEEDVYLLRLHLQHQMLQHLRHQNSKSQTFGGTVPSLTILIWSDAKPIPRASTFLALESV</sequence>
<proteinExistence type="inferred from homology"/>
<dbReference type="SUPFAM" id="SSF48034">
    <property type="entry name" value="Guanido kinase N-terminal domain"/>
    <property type="match status" value="1"/>
</dbReference>